<proteinExistence type="predicted"/>
<keyword evidence="7" id="KW-1185">Reference proteome</keyword>
<reference evidence="7" key="1">
    <citation type="journal article" date="2016" name="Genome Biol. Evol.">
        <title>Comparative 'omics' of the Fusarium fujikuroi species complex highlights differences in genetic potential and metabolite synthesis.</title>
        <authorList>
            <person name="Niehaus E.-M."/>
            <person name="Muensterkoetter M."/>
            <person name="Proctor R.H."/>
            <person name="Brown D.W."/>
            <person name="Sharon A."/>
            <person name="Idan Y."/>
            <person name="Oren-Young L."/>
            <person name="Sieber C.M."/>
            <person name="Novak O."/>
            <person name="Pencik A."/>
            <person name="Tarkowska D."/>
            <person name="Hromadova K."/>
            <person name="Freeman S."/>
            <person name="Maymon M."/>
            <person name="Elazar M."/>
            <person name="Youssef S.A."/>
            <person name="El-Shabrawy E.S.M."/>
            <person name="Shalaby A.B.A."/>
            <person name="Houterman P."/>
            <person name="Brock N.L."/>
            <person name="Burkhardt I."/>
            <person name="Tsavkelova E.A."/>
            <person name="Dickschat J.S."/>
            <person name="Galuszka P."/>
            <person name="Gueldener U."/>
            <person name="Tudzynski B."/>
        </authorList>
    </citation>
    <scope>NUCLEOTIDE SEQUENCE [LARGE SCALE GENOMIC DNA]</scope>
    <source>
        <strain evidence="7">MRC7560</strain>
    </source>
</reference>
<evidence type="ECO:0000259" key="4">
    <source>
        <dbReference type="Pfam" id="PF00107"/>
    </source>
</evidence>
<dbReference type="CDD" id="cd08284">
    <property type="entry name" value="FDH_like_2"/>
    <property type="match status" value="1"/>
</dbReference>
<comment type="cofactor">
    <cofactor evidence="1">
        <name>Zn(2+)</name>
        <dbReference type="ChEBI" id="CHEBI:29105"/>
    </cofactor>
</comment>
<dbReference type="GO" id="GO:0046872">
    <property type="term" value="F:metal ion binding"/>
    <property type="evidence" value="ECO:0007669"/>
    <property type="project" value="UniProtKB-KW"/>
</dbReference>
<dbReference type="SUPFAM" id="SSF51735">
    <property type="entry name" value="NAD(P)-binding Rossmann-fold domains"/>
    <property type="match status" value="1"/>
</dbReference>
<keyword evidence="2" id="KW-0479">Metal-binding</keyword>
<organism evidence="6 7">
    <name type="scientific">Fusarium mangiferae</name>
    <name type="common">Mango malformation disease fungus</name>
    <dbReference type="NCBI Taxonomy" id="192010"/>
    <lineage>
        <taxon>Eukaryota</taxon>
        <taxon>Fungi</taxon>
        <taxon>Dikarya</taxon>
        <taxon>Ascomycota</taxon>
        <taxon>Pezizomycotina</taxon>
        <taxon>Sordariomycetes</taxon>
        <taxon>Hypocreomycetidae</taxon>
        <taxon>Hypocreales</taxon>
        <taxon>Nectriaceae</taxon>
        <taxon>Fusarium</taxon>
        <taxon>Fusarium fujikuroi species complex</taxon>
    </lineage>
</organism>
<dbReference type="EMBL" id="FCQH01000008">
    <property type="protein sequence ID" value="CVK96554.1"/>
    <property type="molecule type" value="Genomic_DNA"/>
</dbReference>
<sequence>MQAVVFKGPFTVAVEQRPIPRIQHPNDAIVKVQYTALCGSELHVYRGHQKSETDFIMGHEFIGEIHEAGPGLQDIKKGDCVIAPFAINCGSCFYCKRGMSSRCVHSSLFGPPALDGGQAEFVRVPLADSSLVHAPNGIDKKKLVLMADIFPTGYFAALNAFKGLPTSTVEESLVLIFGCGPVGLFALISARSYRPKHLIAVDKVPSRLQMARALGAETWNLEDGDIPLKERVMKLTDGRGADIVIEVVGHADALRMGFDLLRPFGRISSVGIHNENIPWTGNEGYGKNLSIQMGRCPVRSGFSDFTPKRLNTELKLTTNLTGIFKDALEMFIENQADFDFMTTDVRPLSQAKESFDDFDKMRSQKIILVPGK</sequence>
<dbReference type="SUPFAM" id="SSF50129">
    <property type="entry name" value="GroES-like"/>
    <property type="match status" value="1"/>
</dbReference>
<dbReference type="InterPro" id="IPR011032">
    <property type="entry name" value="GroES-like_sf"/>
</dbReference>
<feature type="domain" description="Alcohol dehydrogenase-like N-terminal" evidence="5">
    <location>
        <begin position="25"/>
        <end position="127"/>
    </location>
</feature>
<dbReference type="Pfam" id="PF08240">
    <property type="entry name" value="ADH_N"/>
    <property type="match status" value="1"/>
</dbReference>
<protein>
    <submittedName>
        <fullName evidence="6">Probable zinc-containing alcohol dehydrogenase</fullName>
    </submittedName>
</protein>
<evidence type="ECO:0000313" key="7">
    <source>
        <dbReference type="Proteomes" id="UP000184255"/>
    </source>
</evidence>
<dbReference type="PANTHER" id="PTHR42813:SF6">
    <property type="entry name" value="ALCOHOL DEHYDROGENASE (EUROFUNG)"/>
    <property type="match status" value="1"/>
</dbReference>
<evidence type="ECO:0000256" key="3">
    <source>
        <dbReference type="ARBA" id="ARBA00022833"/>
    </source>
</evidence>
<dbReference type="AlphaFoldDB" id="A0A1L7TD70"/>
<name>A0A1L7TD70_FUSMA</name>
<dbReference type="RefSeq" id="XP_041683990.1">
    <property type="nucleotide sequence ID" value="XM_041833648.1"/>
</dbReference>
<dbReference type="InterPro" id="IPR013154">
    <property type="entry name" value="ADH-like_N"/>
</dbReference>
<evidence type="ECO:0000313" key="6">
    <source>
        <dbReference type="EMBL" id="CVK96554.1"/>
    </source>
</evidence>
<evidence type="ECO:0000259" key="5">
    <source>
        <dbReference type="Pfam" id="PF08240"/>
    </source>
</evidence>
<accession>A0A1L7TD70</accession>
<comment type="caution">
    <text evidence="6">The sequence shown here is derived from an EMBL/GenBank/DDBJ whole genome shotgun (WGS) entry which is preliminary data.</text>
</comment>
<feature type="domain" description="Alcohol dehydrogenase-like C-terminal" evidence="4">
    <location>
        <begin position="181"/>
        <end position="291"/>
    </location>
</feature>
<evidence type="ECO:0000256" key="1">
    <source>
        <dbReference type="ARBA" id="ARBA00001947"/>
    </source>
</evidence>
<dbReference type="GeneID" id="65090156"/>
<dbReference type="Proteomes" id="UP000184255">
    <property type="component" value="Unassembled WGS sequence"/>
</dbReference>
<dbReference type="InterPro" id="IPR013149">
    <property type="entry name" value="ADH-like_C"/>
</dbReference>
<dbReference type="Pfam" id="PF00107">
    <property type="entry name" value="ADH_zinc_N"/>
    <property type="match status" value="1"/>
</dbReference>
<dbReference type="PANTHER" id="PTHR42813">
    <property type="entry name" value="ZINC-TYPE ALCOHOL DEHYDROGENASE-LIKE"/>
    <property type="match status" value="1"/>
</dbReference>
<dbReference type="VEuPathDB" id="FungiDB:FMAN_10904"/>
<dbReference type="InterPro" id="IPR036291">
    <property type="entry name" value="NAD(P)-bd_dom_sf"/>
</dbReference>
<dbReference type="Gene3D" id="3.40.50.720">
    <property type="entry name" value="NAD(P)-binding Rossmann-like Domain"/>
    <property type="match status" value="1"/>
</dbReference>
<keyword evidence="3" id="KW-0862">Zinc</keyword>
<dbReference type="Gene3D" id="3.90.180.10">
    <property type="entry name" value="Medium-chain alcohol dehydrogenases, catalytic domain"/>
    <property type="match status" value="1"/>
</dbReference>
<evidence type="ECO:0000256" key="2">
    <source>
        <dbReference type="ARBA" id="ARBA00022723"/>
    </source>
</evidence>
<gene>
    <name evidence="6" type="ORF">FMAN_10904</name>
</gene>